<dbReference type="VEuPathDB" id="FungiDB:PAAG_05678"/>
<dbReference type="RefSeq" id="XP_015699873.1">
    <property type="nucleotide sequence ID" value="XM_015845646.1"/>
</dbReference>
<gene>
    <name evidence="2" type="ORF">PAAG_05678</name>
</gene>
<feature type="region of interest" description="Disordered" evidence="1">
    <location>
        <begin position="159"/>
        <end position="222"/>
    </location>
</feature>
<reference evidence="2 3" key="1">
    <citation type="journal article" date="2011" name="PLoS Genet.">
        <title>Comparative genomic analysis of human fungal pathogens causing paracoccidioidomycosis.</title>
        <authorList>
            <person name="Desjardins C.A."/>
            <person name="Champion M.D."/>
            <person name="Holder J.W."/>
            <person name="Muszewska A."/>
            <person name="Goldberg J."/>
            <person name="Bailao A.M."/>
            <person name="Brigido M.M."/>
            <person name="Ferreira M.E."/>
            <person name="Garcia A.M."/>
            <person name="Grynberg M."/>
            <person name="Gujja S."/>
            <person name="Heiman D.I."/>
            <person name="Henn M.R."/>
            <person name="Kodira C.D."/>
            <person name="Leon-Narvaez H."/>
            <person name="Longo L.V."/>
            <person name="Ma L.J."/>
            <person name="Malavazi I."/>
            <person name="Matsuo A.L."/>
            <person name="Morais F.V."/>
            <person name="Pereira M."/>
            <person name="Rodriguez-Brito S."/>
            <person name="Sakthikumar S."/>
            <person name="Salem-Izacc S.M."/>
            <person name="Sykes S.M."/>
            <person name="Teixeira M.M."/>
            <person name="Vallejo M.C."/>
            <person name="Walter M.E."/>
            <person name="Yandava C."/>
            <person name="Young S."/>
            <person name="Zeng Q."/>
            <person name="Zucker J."/>
            <person name="Felipe M.S."/>
            <person name="Goldman G.H."/>
            <person name="Haas B.J."/>
            <person name="McEwen J.G."/>
            <person name="Nino-Vega G."/>
            <person name="Puccia R."/>
            <person name="San-Blas G."/>
            <person name="Soares C.M."/>
            <person name="Birren B.W."/>
            <person name="Cuomo C.A."/>
        </authorList>
    </citation>
    <scope>NUCLEOTIDE SEQUENCE [LARGE SCALE GENOMIC DNA]</scope>
    <source>
        <strain evidence="3">ATCC MYA-826 / Pb01</strain>
    </source>
</reference>
<dbReference type="HOGENOM" id="CLU_1001503_0_0_1"/>
<feature type="compositionally biased region" description="Pro residues" evidence="1">
    <location>
        <begin position="172"/>
        <end position="186"/>
    </location>
</feature>
<evidence type="ECO:0000313" key="3">
    <source>
        <dbReference type="Proteomes" id="UP000002059"/>
    </source>
</evidence>
<dbReference type="KEGG" id="pbl:PAAG_05678"/>
<sequence length="278" mass="31102">MHGFHHSSTEQRIPGAGGVRNPHSFFPRRNLPRAEESFSFLLAYRDKVPSTYTDRQTYRPTDRQTDRQTDLQTYRPAYYLPTGSLVSPGISSGGGKQAAAQYQVANPSVRCKEGSRTFRPAKSRLLPVSAPWMYMYQPLIYTALLQLEAHTNMQVEMEMETTTIPTPSQPNLSPPAKPPNIPPPDNPQRNPATNTHTPQNPHNHPPPLPHLVVPPNQPQRIHRSHHIPARMHLIAPNPPPPIRPVNRNHLSSPRTPTLTPAPPSISIFTPLPHPLPLP</sequence>
<feature type="region of interest" description="Disordered" evidence="1">
    <location>
        <begin position="235"/>
        <end position="265"/>
    </location>
</feature>
<dbReference type="GeneID" id="9095770"/>
<dbReference type="EMBL" id="KN294006">
    <property type="protein sequence ID" value="EEH34630.2"/>
    <property type="molecule type" value="Genomic_DNA"/>
</dbReference>
<feature type="region of interest" description="Disordered" evidence="1">
    <location>
        <begin position="1"/>
        <end position="28"/>
    </location>
</feature>
<dbReference type="AlphaFoldDB" id="C1H4I5"/>
<evidence type="ECO:0000256" key="1">
    <source>
        <dbReference type="SAM" id="MobiDB-lite"/>
    </source>
</evidence>
<feature type="compositionally biased region" description="Polar residues" evidence="1">
    <location>
        <begin position="249"/>
        <end position="258"/>
    </location>
</feature>
<evidence type="ECO:0000313" key="2">
    <source>
        <dbReference type="EMBL" id="EEH34630.2"/>
    </source>
</evidence>
<dbReference type="Proteomes" id="UP000002059">
    <property type="component" value="Partially assembled WGS sequence"/>
</dbReference>
<organism evidence="2 3">
    <name type="scientific">Paracoccidioides lutzii (strain ATCC MYA-826 / Pb01)</name>
    <name type="common">Paracoccidioides brasiliensis</name>
    <dbReference type="NCBI Taxonomy" id="502779"/>
    <lineage>
        <taxon>Eukaryota</taxon>
        <taxon>Fungi</taxon>
        <taxon>Dikarya</taxon>
        <taxon>Ascomycota</taxon>
        <taxon>Pezizomycotina</taxon>
        <taxon>Eurotiomycetes</taxon>
        <taxon>Eurotiomycetidae</taxon>
        <taxon>Onygenales</taxon>
        <taxon>Ajellomycetaceae</taxon>
        <taxon>Paracoccidioides</taxon>
    </lineage>
</organism>
<proteinExistence type="predicted"/>
<accession>C1H4I5</accession>
<keyword evidence="3" id="KW-1185">Reference proteome</keyword>
<name>C1H4I5_PARBA</name>
<feature type="compositionally biased region" description="Low complexity" evidence="1">
    <location>
        <begin position="187"/>
        <end position="202"/>
    </location>
</feature>
<protein>
    <submittedName>
        <fullName evidence="2">Uncharacterized protein</fullName>
    </submittedName>
</protein>